<keyword evidence="10" id="KW-1185">Reference proteome</keyword>
<evidence type="ECO:0000256" key="3">
    <source>
        <dbReference type="ARBA" id="ARBA00022475"/>
    </source>
</evidence>
<evidence type="ECO:0000256" key="7">
    <source>
        <dbReference type="SAM" id="Phobius"/>
    </source>
</evidence>
<dbReference type="Proteomes" id="UP000216339">
    <property type="component" value="Unassembled WGS sequence"/>
</dbReference>
<dbReference type="PRINTS" id="PR01837">
    <property type="entry name" value="MGTCSAPBPROT"/>
</dbReference>
<evidence type="ECO:0000256" key="5">
    <source>
        <dbReference type="ARBA" id="ARBA00022989"/>
    </source>
</evidence>
<comment type="subcellular location">
    <subcellularLocation>
        <location evidence="1">Cell membrane</location>
        <topology evidence="1">Multi-pass membrane protein</topology>
    </subcellularLocation>
</comment>
<name>A0A271IVA5_9BACT</name>
<comment type="caution">
    <text evidence="9">The sequence shown here is derived from an EMBL/GenBank/DDBJ whole genome shotgun (WGS) entry which is preliminary data.</text>
</comment>
<dbReference type="EMBL" id="MQWD01000001">
    <property type="protein sequence ID" value="PAP75191.1"/>
    <property type="molecule type" value="Genomic_DNA"/>
</dbReference>
<dbReference type="GO" id="GO:0005886">
    <property type="term" value="C:plasma membrane"/>
    <property type="evidence" value="ECO:0007669"/>
    <property type="project" value="UniProtKB-SubCell"/>
</dbReference>
<dbReference type="PANTHER" id="PTHR33778">
    <property type="entry name" value="PROTEIN MGTC"/>
    <property type="match status" value="1"/>
</dbReference>
<feature type="transmembrane region" description="Helical" evidence="7">
    <location>
        <begin position="77"/>
        <end position="95"/>
    </location>
</feature>
<proteinExistence type="inferred from homology"/>
<dbReference type="RefSeq" id="WP_179299418.1">
    <property type="nucleotide sequence ID" value="NZ_MQWD01000001.1"/>
</dbReference>
<feature type="transmembrane region" description="Helical" evidence="7">
    <location>
        <begin position="102"/>
        <end position="120"/>
    </location>
</feature>
<keyword evidence="4 7" id="KW-0812">Transmembrane</keyword>
<keyword evidence="5 7" id="KW-1133">Transmembrane helix</keyword>
<evidence type="ECO:0000256" key="1">
    <source>
        <dbReference type="ARBA" id="ARBA00004651"/>
    </source>
</evidence>
<keyword evidence="6 7" id="KW-0472">Membrane</keyword>
<evidence type="ECO:0000256" key="6">
    <source>
        <dbReference type="ARBA" id="ARBA00023136"/>
    </source>
</evidence>
<evidence type="ECO:0000259" key="8">
    <source>
        <dbReference type="Pfam" id="PF02308"/>
    </source>
</evidence>
<feature type="domain" description="MgtC/SapB/SrpB/YhiD N-terminal" evidence="8">
    <location>
        <begin position="16"/>
        <end position="148"/>
    </location>
</feature>
<dbReference type="InterPro" id="IPR003416">
    <property type="entry name" value="MgtC/SapB/SrpB/YhiD_fam"/>
</dbReference>
<dbReference type="Pfam" id="PF02308">
    <property type="entry name" value="MgtC"/>
    <property type="match status" value="1"/>
</dbReference>
<reference evidence="9 10" key="1">
    <citation type="submission" date="2016-11" db="EMBL/GenBank/DDBJ databases">
        <title>Study of marine rhodopsin-containing bacteria.</title>
        <authorList>
            <person name="Yoshizawa S."/>
            <person name="Kumagai Y."/>
            <person name="Kogure K."/>
        </authorList>
    </citation>
    <scope>NUCLEOTIDE SEQUENCE [LARGE SCALE GENOMIC DNA]</scope>
    <source>
        <strain evidence="9 10">SAORIC-28</strain>
    </source>
</reference>
<comment type="similarity">
    <text evidence="2">Belongs to the MgtC/SapB family.</text>
</comment>
<feature type="transmembrane region" description="Helical" evidence="7">
    <location>
        <begin position="126"/>
        <end position="143"/>
    </location>
</feature>
<gene>
    <name evidence="9" type="ORF">BSZ37_01400</name>
</gene>
<accession>A0A271IVA5</accession>
<evidence type="ECO:0000313" key="9">
    <source>
        <dbReference type="EMBL" id="PAP75191.1"/>
    </source>
</evidence>
<protein>
    <recommendedName>
        <fullName evidence="8">MgtC/SapB/SrpB/YhiD N-terminal domain-containing protein</fullName>
    </recommendedName>
</protein>
<feature type="transmembrane region" description="Helical" evidence="7">
    <location>
        <begin position="41"/>
        <end position="65"/>
    </location>
</feature>
<sequence>MPDVLAADLRTLADALVALALGGIVGWERERKQKGAGFRTMMLVSFASFLFVEVSLAAGATGAAVPGSDVQSDPVRAIQAIAAGLGFLGGGIVFRDRAEDRTRGLTTAASLLVVSPIGIAVALDHYALAIGSAVLLVLVLGSAERIERFAER</sequence>
<evidence type="ECO:0000256" key="4">
    <source>
        <dbReference type="ARBA" id="ARBA00022692"/>
    </source>
</evidence>
<dbReference type="InterPro" id="IPR049177">
    <property type="entry name" value="MgtC_SapB_SrpB_YhiD_N"/>
</dbReference>
<keyword evidence="3" id="KW-1003">Cell membrane</keyword>
<evidence type="ECO:0000313" key="10">
    <source>
        <dbReference type="Proteomes" id="UP000216339"/>
    </source>
</evidence>
<dbReference type="AlphaFoldDB" id="A0A271IVA5"/>
<organism evidence="9 10">
    <name type="scientific">Rubrivirga marina</name>
    <dbReference type="NCBI Taxonomy" id="1196024"/>
    <lineage>
        <taxon>Bacteria</taxon>
        <taxon>Pseudomonadati</taxon>
        <taxon>Rhodothermota</taxon>
        <taxon>Rhodothermia</taxon>
        <taxon>Rhodothermales</taxon>
        <taxon>Rubricoccaceae</taxon>
        <taxon>Rubrivirga</taxon>
    </lineage>
</organism>
<dbReference type="PANTHER" id="PTHR33778:SF1">
    <property type="entry name" value="MAGNESIUM TRANSPORTER YHID-RELATED"/>
    <property type="match status" value="1"/>
</dbReference>
<feature type="transmembrane region" description="Helical" evidence="7">
    <location>
        <begin position="12"/>
        <end position="29"/>
    </location>
</feature>
<evidence type="ECO:0000256" key="2">
    <source>
        <dbReference type="ARBA" id="ARBA00009298"/>
    </source>
</evidence>